<dbReference type="GO" id="GO:0006935">
    <property type="term" value="P:chemotaxis"/>
    <property type="evidence" value="ECO:0007669"/>
    <property type="project" value="UniProtKB-KW"/>
</dbReference>
<dbReference type="Pfam" id="PF02050">
    <property type="entry name" value="FliJ"/>
    <property type="match status" value="1"/>
</dbReference>
<evidence type="ECO:0000256" key="4">
    <source>
        <dbReference type="ARBA" id="ARBA00022448"/>
    </source>
</evidence>
<keyword evidence="6" id="KW-0145">Chemotaxis</keyword>
<dbReference type="GO" id="GO:0009288">
    <property type="term" value="C:bacterial-type flagellum"/>
    <property type="evidence" value="ECO:0007669"/>
    <property type="project" value="InterPro"/>
</dbReference>
<comment type="caution">
    <text evidence="12">The sequence shown here is derived from an EMBL/GenBank/DDBJ whole genome shotgun (WGS) entry which is preliminary data.</text>
</comment>
<comment type="similarity">
    <text evidence="2">Belongs to the FliJ family.</text>
</comment>
<dbReference type="RefSeq" id="WP_068670279.1">
    <property type="nucleotide sequence ID" value="NZ_LWLG01000007.1"/>
</dbReference>
<comment type="subcellular location">
    <subcellularLocation>
        <location evidence="1">Cell membrane</location>
        <topology evidence="1">Peripheral membrane protein</topology>
        <orientation evidence="1">Cytoplasmic side</orientation>
    </subcellularLocation>
</comment>
<organism evidence="12 13">
    <name type="scientific">Thermosulfurimonas dismutans</name>
    <dbReference type="NCBI Taxonomy" id="999894"/>
    <lineage>
        <taxon>Bacteria</taxon>
        <taxon>Pseudomonadati</taxon>
        <taxon>Thermodesulfobacteriota</taxon>
        <taxon>Thermodesulfobacteria</taxon>
        <taxon>Thermodesulfobacteriales</taxon>
        <taxon>Thermodesulfobacteriaceae</taxon>
        <taxon>Thermosulfurimonas</taxon>
    </lineage>
</organism>
<dbReference type="NCBIfam" id="TIGR02473">
    <property type="entry name" value="flagell_FliJ"/>
    <property type="match status" value="1"/>
</dbReference>
<gene>
    <name evidence="12" type="ORF">TDIS_1167</name>
</gene>
<keyword evidence="10" id="KW-1006">Bacterial flagellum protein export</keyword>
<evidence type="ECO:0000313" key="13">
    <source>
        <dbReference type="Proteomes" id="UP000078390"/>
    </source>
</evidence>
<accession>A0A179D4I4</accession>
<dbReference type="Proteomes" id="UP000078390">
    <property type="component" value="Unassembled WGS sequence"/>
</dbReference>
<evidence type="ECO:0000256" key="8">
    <source>
        <dbReference type="ARBA" id="ARBA00022927"/>
    </source>
</evidence>
<evidence type="ECO:0000256" key="3">
    <source>
        <dbReference type="ARBA" id="ARBA00020392"/>
    </source>
</evidence>
<evidence type="ECO:0000256" key="2">
    <source>
        <dbReference type="ARBA" id="ARBA00010004"/>
    </source>
</evidence>
<keyword evidence="13" id="KW-1185">Reference proteome</keyword>
<evidence type="ECO:0000256" key="6">
    <source>
        <dbReference type="ARBA" id="ARBA00022500"/>
    </source>
</evidence>
<proteinExistence type="inferred from homology"/>
<dbReference type="GO" id="GO:0044781">
    <property type="term" value="P:bacterial-type flagellum organization"/>
    <property type="evidence" value="ECO:0007669"/>
    <property type="project" value="UniProtKB-KW"/>
</dbReference>
<evidence type="ECO:0000256" key="7">
    <source>
        <dbReference type="ARBA" id="ARBA00022795"/>
    </source>
</evidence>
<dbReference type="EMBL" id="LWLG01000007">
    <property type="protein sequence ID" value="OAQ20711.1"/>
    <property type="molecule type" value="Genomic_DNA"/>
</dbReference>
<evidence type="ECO:0000313" key="12">
    <source>
        <dbReference type="EMBL" id="OAQ20711.1"/>
    </source>
</evidence>
<evidence type="ECO:0000256" key="1">
    <source>
        <dbReference type="ARBA" id="ARBA00004413"/>
    </source>
</evidence>
<dbReference type="STRING" id="999894.TDIS_1167"/>
<keyword evidence="7" id="KW-1005">Bacterial flagellum biogenesis</keyword>
<dbReference type="Gene3D" id="1.10.287.1700">
    <property type="match status" value="1"/>
</dbReference>
<keyword evidence="8" id="KW-0653">Protein transport</keyword>
<dbReference type="GO" id="GO:0005886">
    <property type="term" value="C:plasma membrane"/>
    <property type="evidence" value="ECO:0007669"/>
    <property type="project" value="UniProtKB-SubCell"/>
</dbReference>
<name>A0A179D4I4_9BACT</name>
<dbReference type="InterPro" id="IPR012823">
    <property type="entry name" value="Flagell_FliJ"/>
</dbReference>
<keyword evidence="5" id="KW-1003">Cell membrane</keyword>
<dbReference type="GO" id="GO:0071973">
    <property type="term" value="P:bacterial-type flagellum-dependent cell motility"/>
    <property type="evidence" value="ECO:0007669"/>
    <property type="project" value="InterPro"/>
</dbReference>
<protein>
    <recommendedName>
        <fullName evidence="3">Flagellar FliJ protein</fullName>
    </recommendedName>
</protein>
<dbReference type="InterPro" id="IPR053716">
    <property type="entry name" value="Flag_assembly_chemotaxis_eff"/>
</dbReference>
<evidence type="ECO:0000256" key="11">
    <source>
        <dbReference type="SAM" id="Coils"/>
    </source>
</evidence>
<keyword evidence="4" id="KW-0813">Transport</keyword>
<dbReference type="GO" id="GO:0015031">
    <property type="term" value="P:protein transport"/>
    <property type="evidence" value="ECO:0007669"/>
    <property type="project" value="UniProtKB-KW"/>
</dbReference>
<dbReference type="AlphaFoldDB" id="A0A179D4I4"/>
<evidence type="ECO:0000256" key="9">
    <source>
        <dbReference type="ARBA" id="ARBA00023136"/>
    </source>
</evidence>
<keyword evidence="9" id="KW-0472">Membrane</keyword>
<reference evidence="12 13" key="1">
    <citation type="submission" date="2016-04" db="EMBL/GenBank/DDBJ databases">
        <title>Genome analysis of Thermosulfurimonas dismutans, the first thermophilic sulfur-disproportionating bacterium of the phylum Thermodesulfobacteria.</title>
        <authorList>
            <person name="Mardanov A.V."/>
            <person name="Beletsky A.V."/>
            <person name="Kadnikov V.V."/>
            <person name="Slobodkin A.I."/>
            <person name="Ravin N.V."/>
        </authorList>
    </citation>
    <scope>NUCLEOTIDE SEQUENCE [LARGE SCALE GENOMIC DNA]</scope>
    <source>
        <strain evidence="12 13">S95</strain>
    </source>
</reference>
<sequence>MKRPPRILKTLLSIRELREERARERLGLALSALKNATRDLEQISELQESLFSELSGRELSGKDLFLYGQGLEATFYERRRAEEKCQARKEEVENLRKELEKAHREKRVVERLYERLRRKYRHEEERNFFKEMDDLALMRGGRS</sequence>
<evidence type="ECO:0000256" key="5">
    <source>
        <dbReference type="ARBA" id="ARBA00022475"/>
    </source>
</evidence>
<feature type="coiled-coil region" evidence="11">
    <location>
        <begin position="78"/>
        <end position="126"/>
    </location>
</feature>
<keyword evidence="11" id="KW-0175">Coiled coil</keyword>
<dbReference type="PATRIC" id="fig|999894.6.peg.1161"/>
<evidence type="ECO:0000256" key="10">
    <source>
        <dbReference type="ARBA" id="ARBA00023225"/>
    </source>
</evidence>